<dbReference type="Gene3D" id="3.10.170.10">
    <property type="match status" value="1"/>
</dbReference>
<evidence type="ECO:0000313" key="12">
    <source>
        <dbReference type="Proteomes" id="UP001623591"/>
    </source>
</evidence>
<dbReference type="Pfam" id="PF03413">
    <property type="entry name" value="PepSY"/>
    <property type="match status" value="1"/>
</dbReference>
<reference evidence="11 12" key="1">
    <citation type="submission" date="2024-11" db="EMBL/GenBank/DDBJ databases">
        <authorList>
            <person name="Heng Y.C."/>
            <person name="Lim A.C.H."/>
            <person name="Lee J.K.Y."/>
            <person name="Kittelmann S."/>
        </authorList>
    </citation>
    <scope>NUCLEOTIDE SEQUENCE [LARGE SCALE GENOMIC DNA]</scope>
    <source>
        <strain evidence="11 12">WILCCON 0185</strain>
    </source>
</reference>
<feature type="domain" description="BIG2" evidence="10">
    <location>
        <begin position="835"/>
        <end position="921"/>
    </location>
</feature>
<dbReference type="SUPFAM" id="SSF89260">
    <property type="entry name" value="Collagen-binding domain"/>
    <property type="match status" value="1"/>
</dbReference>
<evidence type="ECO:0000256" key="1">
    <source>
        <dbReference type="ARBA" id="ARBA00001947"/>
    </source>
</evidence>
<evidence type="ECO:0000256" key="6">
    <source>
        <dbReference type="ARBA" id="ARBA00022801"/>
    </source>
</evidence>
<dbReference type="Pfam" id="PF07504">
    <property type="entry name" value="FTP"/>
    <property type="match status" value="1"/>
</dbReference>
<feature type="domain" description="BIG2" evidence="10">
    <location>
        <begin position="753"/>
        <end position="829"/>
    </location>
</feature>
<organism evidence="11 12">
    <name type="scientific">Candidatus Clostridium stratigraminis</name>
    <dbReference type="NCBI Taxonomy" id="3381661"/>
    <lineage>
        <taxon>Bacteria</taxon>
        <taxon>Bacillati</taxon>
        <taxon>Bacillota</taxon>
        <taxon>Clostridia</taxon>
        <taxon>Eubacteriales</taxon>
        <taxon>Clostridiaceae</taxon>
        <taxon>Clostridium</taxon>
    </lineage>
</organism>
<dbReference type="RefSeq" id="WP_406769776.1">
    <property type="nucleotide sequence ID" value="NZ_JBJHZZ010000005.1"/>
</dbReference>
<dbReference type="Pfam" id="PF04122">
    <property type="entry name" value="CW_binding_2"/>
    <property type="match status" value="3"/>
</dbReference>
<comment type="caution">
    <text evidence="11">The sequence shown here is derived from an EMBL/GenBank/DDBJ whole genome shotgun (WGS) entry which is preliminary data.</text>
</comment>
<dbReference type="InterPro" id="IPR003343">
    <property type="entry name" value="Big_2"/>
</dbReference>
<dbReference type="Gene3D" id="3.10.450.490">
    <property type="match status" value="1"/>
</dbReference>
<keyword evidence="5" id="KW-0732">Signal</keyword>
<evidence type="ECO:0000256" key="3">
    <source>
        <dbReference type="ARBA" id="ARBA00022670"/>
    </source>
</evidence>
<dbReference type="Pfam" id="PF01447">
    <property type="entry name" value="Peptidase_M4"/>
    <property type="match status" value="1"/>
</dbReference>
<dbReference type="SUPFAM" id="SSF49373">
    <property type="entry name" value="Invasin/intimin cell-adhesion fragments"/>
    <property type="match status" value="3"/>
</dbReference>
<comment type="cofactor">
    <cofactor evidence="1">
        <name>Zn(2+)</name>
        <dbReference type="ChEBI" id="CHEBI:29105"/>
    </cofactor>
</comment>
<dbReference type="InterPro" id="IPR007253">
    <property type="entry name" value="Cell_wall-bd_2"/>
</dbReference>
<keyword evidence="12" id="KW-1185">Reference proteome</keyword>
<gene>
    <name evidence="11" type="ORF">ACJDUG_10090</name>
</gene>
<evidence type="ECO:0000256" key="4">
    <source>
        <dbReference type="ARBA" id="ARBA00022723"/>
    </source>
</evidence>
<protein>
    <submittedName>
        <fullName evidence="11">Cell wall-binding repeat-containing protein</fullName>
    </submittedName>
</protein>
<dbReference type="InterPro" id="IPR027268">
    <property type="entry name" value="Peptidase_M4/M1_CTD_sf"/>
</dbReference>
<dbReference type="CDD" id="cd09597">
    <property type="entry name" value="M4_TLP"/>
    <property type="match status" value="1"/>
</dbReference>
<accession>A0ABW8T4A7</accession>
<dbReference type="InterPro" id="IPR001570">
    <property type="entry name" value="Peptidase_M4_C_domain"/>
</dbReference>
<dbReference type="PANTHER" id="PTHR33794">
    <property type="entry name" value="BACILLOLYSIN"/>
    <property type="match status" value="1"/>
</dbReference>
<evidence type="ECO:0000256" key="7">
    <source>
        <dbReference type="ARBA" id="ARBA00022833"/>
    </source>
</evidence>
<evidence type="ECO:0000259" key="10">
    <source>
        <dbReference type="SMART" id="SM00635"/>
    </source>
</evidence>
<sequence>MNKKIISSFLSLTIGLTIYSPIITKGAEPSKINNKTQTIKTLNSLSEGKLKLSEKNGQVFLTGNLSTKQVPGESSALKFMDENKSIFGIDNAEKELKVTDIKKDELGHTYVKLEQLINGLKVEGSTLSLHFDNKGVIVSVNGSLEKNKTLTILGNKAVSESDAVEIAKKQFTYKSLRNTPKAEKMILTKDNKNYEVYKVNIFYMEPTIVNNDVYIEAHSGEVIRTESKLRYDGPVTGTGIDVNGKLKDLNLYQYGAEYQMVDVTNPATDAILTYDAKHSTTDGLIVSNTTNSFNSEDYKASVSAHYNAEQVINFYKNLFNRDSLDNNGMIIKSFTHYDNNYSNAFWDGEEMIYGDGDGTNFTYLSGDLDIVGHEMSHGVISSTADLWYHNQSGALNESIADVFGVLIETYNKYNVANGGSWTFNPADWVIGDDVITPNVPGDSARSLANPTLDHQPDNMSNYKTMEDTSDGDNGGVHINSGITNKAAYNIANLIGMEKTAKIYYRALITYMSTYTDFEGAKICLAQAASDLYGQNSAEVTAVNTAFNNVGITGPSINDPYEPNNTMASAYPINLGTTYQSYISTSTDEDYYKLHVSTSGSYNILLSNLPDDYDLELYDSNGEFITDSLNEDTSPDSINFNSDAGKDYYICVYSYGTYNTTQKYSLLVTKKVSGVSLDKASANLKIGDTLALQAAVNPSDASNKNVTWTSSDPSIAAVDNTGKVTALKEGTAAITVTTEDGAFTAVCQLYISIHVTGISLNKTSVLLKPNSQETLSASVQPSNAFNKNITWASSNPGVASVSNGVVNAVKAGTAIITATSEDGGYTAACTVNVDNGVSSVAITGTNIPQGANTQGSVKKGDSIILSAIVSPNDTLFDKGITWSSDNSAVAQVDANGKVTALSRGNATITAKSVSSNNAAYCKISVYEDSYITNSRLGGKDRFETAVAVSQAGWTTSDNVVLANGSGFADALTGVPMAYIKDAPILLTSVSAIPSATNSEINRLKPKNIYILGGTGVVGKNIEDSLRSRGYNVIRVSGINRFETAIAIGNEVLKSNSTDTAVLTTAYDYPDALAISPYAAIKKYPVLYTDPKTLTPSTKAFLIKSGIKNVIIPGGEGAVSAAVANALISMGISVDRTGGLNRYQTALNLVNKYKASFDYDVMLATGQNFPDALSGGVLAAKKKIPILLAANKTIDPGMANYIKGNGKITMYILGGTGVIPDNIMK</sequence>
<dbReference type="Gene3D" id="2.60.40.1080">
    <property type="match status" value="3"/>
</dbReference>
<dbReference type="EMBL" id="JBJHZZ010000005">
    <property type="protein sequence ID" value="MFL0247323.1"/>
    <property type="molecule type" value="Genomic_DNA"/>
</dbReference>
<keyword evidence="7" id="KW-0862">Zinc</keyword>
<dbReference type="SUPFAM" id="SSF55486">
    <property type="entry name" value="Metalloproteases ('zincins'), catalytic domain"/>
    <property type="match status" value="1"/>
</dbReference>
<dbReference type="Gene3D" id="3.40.50.12090">
    <property type="match status" value="1"/>
</dbReference>
<dbReference type="SMART" id="SM00635">
    <property type="entry name" value="BID_2"/>
    <property type="match status" value="3"/>
</dbReference>
<comment type="similarity">
    <text evidence="2">Belongs to the peptidase M4 family.</text>
</comment>
<dbReference type="InterPro" id="IPR013856">
    <property type="entry name" value="Peptidase_M4_domain"/>
</dbReference>
<proteinExistence type="inferred from homology"/>
<dbReference type="Gene3D" id="2.60.120.380">
    <property type="match status" value="1"/>
</dbReference>
<feature type="domain" description="BIG2" evidence="10">
    <location>
        <begin position="670"/>
        <end position="747"/>
    </location>
</feature>
<keyword evidence="3" id="KW-0645">Protease</keyword>
<dbReference type="InterPro" id="IPR008964">
    <property type="entry name" value="Invasin/intimin_cell_adhesion"/>
</dbReference>
<name>A0ABW8T4A7_9CLOT</name>
<dbReference type="Pfam" id="PF02868">
    <property type="entry name" value="Peptidase_M4_C"/>
    <property type="match status" value="1"/>
</dbReference>
<evidence type="ECO:0000256" key="9">
    <source>
        <dbReference type="ARBA" id="ARBA00023145"/>
    </source>
</evidence>
<dbReference type="Pfam" id="PF02368">
    <property type="entry name" value="Big_2"/>
    <property type="match status" value="3"/>
</dbReference>
<evidence type="ECO:0000256" key="2">
    <source>
        <dbReference type="ARBA" id="ARBA00009388"/>
    </source>
</evidence>
<keyword evidence="4" id="KW-0479">Metal-binding</keyword>
<dbReference type="Gene3D" id="1.10.390.10">
    <property type="entry name" value="Neutral Protease Domain 2"/>
    <property type="match status" value="1"/>
</dbReference>
<dbReference type="PRINTS" id="PR00730">
    <property type="entry name" value="THERMOLYSIN"/>
</dbReference>
<evidence type="ECO:0000256" key="8">
    <source>
        <dbReference type="ARBA" id="ARBA00023049"/>
    </source>
</evidence>
<dbReference type="InterPro" id="IPR011096">
    <property type="entry name" value="FTP_domain"/>
</dbReference>
<keyword evidence="8" id="KW-0482">Metalloprotease</keyword>
<keyword evidence="9" id="KW-0865">Zymogen</keyword>
<dbReference type="InterPro" id="IPR023612">
    <property type="entry name" value="Peptidase_M4"/>
</dbReference>
<evidence type="ECO:0000256" key="5">
    <source>
        <dbReference type="ARBA" id="ARBA00022729"/>
    </source>
</evidence>
<dbReference type="InterPro" id="IPR050728">
    <property type="entry name" value="Zinc_Metalloprotease_M4"/>
</dbReference>
<dbReference type="PANTHER" id="PTHR33794:SF1">
    <property type="entry name" value="BACILLOLYSIN"/>
    <property type="match status" value="1"/>
</dbReference>
<dbReference type="InterPro" id="IPR025711">
    <property type="entry name" value="PepSY"/>
</dbReference>
<evidence type="ECO:0000313" key="11">
    <source>
        <dbReference type="EMBL" id="MFL0247323.1"/>
    </source>
</evidence>
<keyword evidence="6" id="KW-0378">Hydrolase</keyword>
<dbReference type="Proteomes" id="UP001623591">
    <property type="component" value="Unassembled WGS sequence"/>
</dbReference>